<dbReference type="STRING" id="1752398.A8M32_01095"/>
<dbReference type="EMBL" id="LYBW01000030">
    <property type="protein sequence ID" value="ODR93200.1"/>
    <property type="molecule type" value="Genomic_DNA"/>
</dbReference>
<keyword evidence="2" id="KW-1185">Reference proteome</keyword>
<dbReference type="AlphaFoldDB" id="A0A1E3VHX8"/>
<name>A0A1E3VHX8_9HYPH</name>
<dbReference type="Proteomes" id="UP000094342">
    <property type="component" value="Unassembled WGS sequence"/>
</dbReference>
<evidence type="ECO:0000313" key="1">
    <source>
        <dbReference type="EMBL" id="ODR93200.1"/>
    </source>
</evidence>
<organism evidence="1 2">
    <name type="scientific">Sinorhizobium alkalisoli</name>
    <dbReference type="NCBI Taxonomy" id="1752398"/>
    <lineage>
        <taxon>Bacteria</taxon>
        <taxon>Pseudomonadati</taxon>
        <taxon>Pseudomonadota</taxon>
        <taxon>Alphaproteobacteria</taxon>
        <taxon>Hyphomicrobiales</taxon>
        <taxon>Rhizobiaceae</taxon>
        <taxon>Sinorhizobium/Ensifer group</taxon>
        <taxon>Sinorhizobium</taxon>
    </lineage>
</organism>
<evidence type="ECO:0000313" key="2">
    <source>
        <dbReference type="Proteomes" id="UP000094342"/>
    </source>
</evidence>
<comment type="caution">
    <text evidence="1">The sequence shown here is derived from an EMBL/GenBank/DDBJ whole genome shotgun (WGS) entry which is preliminary data.</text>
</comment>
<gene>
    <name evidence="1" type="ORF">A8M32_01095</name>
</gene>
<accession>A0A1E3VHX8</accession>
<protein>
    <submittedName>
        <fullName evidence="1">Uncharacterized protein</fullName>
    </submittedName>
</protein>
<proteinExistence type="predicted"/>
<sequence>MASTQLNIVAIVDVSSTLRTGSVTGKAALMDNGGDSTGKGTNALRTVCRQGQVLNWLVYCSDMEKNPDGGWPPLARIVNIVFLQPDGTPQHRKICNDLKVYGGPDKIRSRWTPSYYYWAGSILSDLVPGLYPYRLVFECDTCDPNCKQYFNLDGPALDVIRLDGATET</sequence>
<reference evidence="2" key="1">
    <citation type="submission" date="2016-05" db="EMBL/GenBank/DDBJ databases">
        <authorList>
            <person name="Li Y."/>
        </authorList>
    </citation>
    <scope>NUCLEOTIDE SEQUENCE [LARGE SCALE GENOMIC DNA]</scope>
    <source>
        <strain evidence="2">YIC4027</strain>
    </source>
</reference>